<organism evidence="1 2">
    <name type="scientific">Ditylenchus dipsaci</name>
    <dbReference type="NCBI Taxonomy" id="166011"/>
    <lineage>
        <taxon>Eukaryota</taxon>
        <taxon>Metazoa</taxon>
        <taxon>Ecdysozoa</taxon>
        <taxon>Nematoda</taxon>
        <taxon>Chromadorea</taxon>
        <taxon>Rhabditida</taxon>
        <taxon>Tylenchina</taxon>
        <taxon>Tylenchomorpha</taxon>
        <taxon>Sphaerularioidea</taxon>
        <taxon>Anguinidae</taxon>
        <taxon>Anguininae</taxon>
        <taxon>Ditylenchus</taxon>
    </lineage>
</organism>
<dbReference type="WBParaSite" id="jg8863">
    <property type="protein sequence ID" value="jg8863"/>
    <property type="gene ID" value="jg8863"/>
</dbReference>
<protein>
    <submittedName>
        <fullName evidence="2">Uncharacterized protein</fullName>
    </submittedName>
</protein>
<dbReference type="AlphaFoldDB" id="A0A915ERZ9"/>
<sequence length="78" mass="8812">MGSYKKFLFQNSTITIRVVHIVENFLSVLHPMSQFVAAITALKSESKFTKAYSDGVSKASYWEYAYEDSVNLLAKLPT</sequence>
<dbReference type="InterPro" id="IPR002020">
    <property type="entry name" value="Citrate_synthase"/>
</dbReference>
<dbReference type="Gene3D" id="1.10.580.10">
    <property type="entry name" value="Citrate Synthase, domain 1"/>
    <property type="match status" value="1"/>
</dbReference>
<evidence type="ECO:0000313" key="1">
    <source>
        <dbReference type="Proteomes" id="UP000887574"/>
    </source>
</evidence>
<dbReference type="InterPro" id="IPR036969">
    <property type="entry name" value="Citrate_synthase_sf"/>
</dbReference>
<dbReference type="InterPro" id="IPR016142">
    <property type="entry name" value="Citrate_synth-like_lrg_a-sub"/>
</dbReference>
<dbReference type="PANTHER" id="PTHR11739">
    <property type="entry name" value="CITRATE SYNTHASE"/>
    <property type="match status" value="1"/>
</dbReference>
<dbReference type="PANTHER" id="PTHR11739:SF8">
    <property type="entry name" value="CITRATE SYNTHASE, MITOCHONDRIAL"/>
    <property type="match status" value="1"/>
</dbReference>
<dbReference type="GO" id="GO:0005759">
    <property type="term" value="C:mitochondrial matrix"/>
    <property type="evidence" value="ECO:0007669"/>
    <property type="project" value="TreeGrafter"/>
</dbReference>
<dbReference type="GO" id="GO:0005975">
    <property type="term" value="P:carbohydrate metabolic process"/>
    <property type="evidence" value="ECO:0007669"/>
    <property type="project" value="TreeGrafter"/>
</dbReference>
<name>A0A915ERZ9_9BILA</name>
<dbReference type="GO" id="GO:0046912">
    <property type="term" value="F:acyltransferase activity, acyl groups converted into alkyl on transfer"/>
    <property type="evidence" value="ECO:0007669"/>
    <property type="project" value="InterPro"/>
</dbReference>
<proteinExistence type="predicted"/>
<accession>A0A915ERZ9</accession>
<evidence type="ECO:0000313" key="2">
    <source>
        <dbReference type="WBParaSite" id="jg8863"/>
    </source>
</evidence>
<keyword evidence="1" id="KW-1185">Reference proteome</keyword>
<dbReference type="SUPFAM" id="SSF48256">
    <property type="entry name" value="Citrate synthase"/>
    <property type="match status" value="1"/>
</dbReference>
<dbReference type="Proteomes" id="UP000887574">
    <property type="component" value="Unplaced"/>
</dbReference>
<reference evidence="2" key="1">
    <citation type="submission" date="2022-11" db="UniProtKB">
        <authorList>
            <consortium name="WormBaseParasite"/>
        </authorList>
    </citation>
    <scope>IDENTIFICATION</scope>
</reference>
<dbReference type="GO" id="GO:0006099">
    <property type="term" value="P:tricarboxylic acid cycle"/>
    <property type="evidence" value="ECO:0007669"/>
    <property type="project" value="TreeGrafter"/>
</dbReference>